<dbReference type="EMBL" id="CP002216">
    <property type="protein sequence ID" value="ADQ05719.1"/>
    <property type="molecule type" value="Genomic_DNA"/>
</dbReference>
<dbReference type="KEGG" id="cow:Calow_2216"/>
<dbReference type="Proteomes" id="UP000006889">
    <property type="component" value="Chromosome"/>
</dbReference>
<dbReference type="STRING" id="632518.Calow_2216"/>
<dbReference type="HOGENOM" id="CLU_069130_0_0_9"/>
<protein>
    <recommendedName>
        <fullName evidence="4">DUF1848 domain-containing protein</fullName>
    </recommendedName>
</protein>
<dbReference type="AlphaFoldDB" id="E4Q739"/>
<accession>E4Q739</accession>
<evidence type="ECO:0000313" key="3">
    <source>
        <dbReference type="Proteomes" id="UP000006889"/>
    </source>
</evidence>
<gene>
    <name evidence="2" type="ordered locus">Calow_2216</name>
</gene>
<feature type="coiled-coil region" evidence="1">
    <location>
        <begin position="317"/>
        <end position="344"/>
    </location>
</feature>
<keyword evidence="1" id="KW-0175">Coiled coil</keyword>
<name>E4Q739_CALOW</name>
<sequence>MVIISVSRRTDIPAFYGDWFINRIKEGFAMYRNPMRLTQVFAVSLHPKDVDAIVFWTKNPKNFLDKLKYLEEYTYYFQFTITPYGKDIEPGIPSKDEVIETFIELSNMIGKKRVIWRYDPIIITDKMDLKYHKEKFEELCEKLSPYTQKCIISYVDFYSKAVDELNRINAKDLAAEELYNLFGAIGSIGKKYNLSVETCAEDVPVEELGLKKAHCVDGELIKELRKEKGFHDNKEYKKDNNQRKACGCVQSIDLGIFNTCKHFCTYCYANFSRNSILKNAKKYDVNSPLLCSRLDLEKDEIRIREKDGSIKLDKEAILKAEANQKELMAQLDFYEYEKISLEENSNNWLIEKIIDYLRKTKQETLL</sequence>
<keyword evidence="3" id="KW-1185">Reference proteome</keyword>
<evidence type="ECO:0000256" key="1">
    <source>
        <dbReference type="SAM" id="Coils"/>
    </source>
</evidence>
<reference evidence="2 3" key="2">
    <citation type="journal article" date="2011" name="J. Bacteriol.">
        <title>Complete genome sequences for the anaerobic, extremely thermophilic plant biomass-degrading bacteria Caldicellulosiruptor hydrothermalis, Caldicellulosiruptor kristjanssonii, Caldicellulosiruptor kronotskyensis, Caldicellulosiruptor owensenis, and Caldicellulosiruptor lactoaceticus.</title>
        <authorList>
            <person name="Blumer-Schuette S.E."/>
            <person name="Ozdemir I."/>
            <person name="Mistry D."/>
            <person name="Lucas S."/>
            <person name="Lapidus A."/>
            <person name="Cheng J.F."/>
            <person name="Goodwin L.A."/>
            <person name="Pitluck S."/>
            <person name="Land M.L."/>
            <person name="Hauser L.J."/>
            <person name="Woyke T."/>
            <person name="Mikhailova N."/>
            <person name="Pati A."/>
            <person name="Kyrpides N.C."/>
            <person name="Ivanova N."/>
            <person name="Detter J.C."/>
            <person name="Walston-Davenport K."/>
            <person name="Han S."/>
            <person name="Adams M.W."/>
            <person name="Kelly R.M."/>
        </authorList>
    </citation>
    <scope>NUCLEOTIDE SEQUENCE [LARGE SCALE GENOMIC DNA]</scope>
    <source>
        <strain evidence="3">ATCC 700167 / DSM 13100 / OL</strain>
    </source>
</reference>
<evidence type="ECO:0000313" key="2">
    <source>
        <dbReference type="EMBL" id="ADQ05719.1"/>
    </source>
</evidence>
<dbReference type="Pfam" id="PF08902">
    <property type="entry name" value="DUF1848"/>
    <property type="match status" value="1"/>
</dbReference>
<dbReference type="InterPro" id="IPR014998">
    <property type="entry name" value="DUF1848"/>
</dbReference>
<organism evidence="2 3">
    <name type="scientific">Caldicellulosiruptor owensensis (strain ATCC 700167 / DSM 13100 / OL)</name>
    <dbReference type="NCBI Taxonomy" id="632518"/>
    <lineage>
        <taxon>Bacteria</taxon>
        <taxon>Bacillati</taxon>
        <taxon>Bacillota</taxon>
        <taxon>Bacillota incertae sedis</taxon>
        <taxon>Caldicellulosiruptorales</taxon>
        <taxon>Caldicellulosiruptoraceae</taxon>
        <taxon>Caldicellulosiruptor</taxon>
    </lineage>
</organism>
<dbReference type="eggNOG" id="COG1533">
    <property type="taxonomic scope" value="Bacteria"/>
</dbReference>
<reference key="1">
    <citation type="submission" date="2010-09" db="EMBL/GenBank/DDBJ databases">
        <title>Complete sequence of Caldicellulosiruptor owensensis OL.</title>
        <authorList>
            <consortium name="US DOE Joint Genome Institute"/>
            <person name="Lucas S."/>
            <person name="Copeland A."/>
            <person name="Lapidus A."/>
            <person name="Cheng J.-F."/>
            <person name="Bruce D."/>
            <person name="Goodwin L."/>
            <person name="Pitluck S."/>
            <person name="Davenport K."/>
            <person name="Detter J.C."/>
            <person name="Han C."/>
            <person name="Tapia R."/>
            <person name="Land M."/>
            <person name="Hauser L."/>
            <person name="Chang Y.-J."/>
            <person name="Jeffries C."/>
            <person name="Kyrpides N."/>
            <person name="Ivanova N."/>
            <person name="Mikhailova N."/>
            <person name="Blumer-Schuette S.E."/>
            <person name="Kelly R.M."/>
            <person name="Woyke T."/>
        </authorList>
    </citation>
    <scope>NUCLEOTIDE SEQUENCE</scope>
    <source>
        <strain>OL</strain>
    </source>
</reference>
<evidence type="ECO:0008006" key="4">
    <source>
        <dbReference type="Google" id="ProtNLM"/>
    </source>
</evidence>
<proteinExistence type="predicted"/>